<organism evidence="4 5">
    <name type="scientific">Metabacillus malikii</name>
    <dbReference type="NCBI Taxonomy" id="1504265"/>
    <lineage>
        <taxon>Bacteria</taxon>
        <taxon>Bacillati</taxon>
        <taxon>Bacillota</taxon>
        <taxon>Bacilli</taxon>
        <taxon>Bacillales</taxon>
        <taxon>Bacillaceae</taxon>
        <taxon>Metabacillus</taxon>
    </lineage>
</organism>
<proteinExistence type="inferred from homology"/>
<reference evidence="4 5" key="1">
    <citation type="submission" date="2023-07" db="EMBL/GenBank/DDBJ databases">
        <title>Genomic Encyclopedia of Type Strains, Phase IV (KMG-IV): sequencing the most valuable type-strain genomes for metagenomic binning, comparative biology and taxonomic classification.</title>
        <authorList>
            <person name="Goeker M."/>
        </authorList>
    </citation>
    <scope>NUCLEOTIDE SEQUENCE [LARGE SCALE GENOMIC DNA]</scope>
    <source>
        <strain evidence="4 5">DSM 29005</strain>
    </source>
</reference>
<evidence type="ECO:0000256" key="2">
    <source>
        <dbReference type="ARBA" id="ARBA00022801"/>
    </source>
</evidence>
<evidence type="ECO:0000313" key="4">
    <source>
        <dbReference type="EMBL" id="MDQ0232527.1"/>
    </source>
</evidence>
<evidence type="ECO:0000256" key="1">
    <source>
        <dbReference type="ARBA" id="ARBA00008668"/>
    </source>
</evidence>
<dbReference type="SUPFAM" id="SSF52266">
    <property type="entry name" value="SGNH hydrolase"/>
    <property type="match status" value="1"/>
</dbReference>
<dbReference type="PANTHER" id="PTHR43695:SF1">
    <property type="entry name" value="RHAMNOGALACTURONAN ACETYLESTERASE"/>
    <property type="match status" value="1"/>
</dbReference>
<dbReference type="InterPro" id="IPR037459">
    <property type="entry name" value="RhgT-like"/>
</dbReference>
<keyword evidence="2" id="KW-0378">Hydrolase</keyword>
<feature type="domain" description="SGNH hydrolase-type esterase" evidence="3">
    <location>
        <begin position="18"/>
        <end position="165"/>
    </location>
</feature>
<accession>A0ABT9ZJQ6</accession>
<dbReference type="InterPro" id="IPR013830">
    <property type="entry name" value="SGNH_hydro"/>
</dbReference>
<dbReference type="EMBL" id="JAUSUD010000022">
    <property type="protein sequence ID" value="MDQ0232527.1"/>
    <property type="molecule type" value="Genomic_DNA"/>
</dbReference>
<dbReference type="PANTHER" id="PTHR43695">
    <property type="entry name" value="PUTATIVE (AFU_ORTHOLOGUE AFUA_2G17250)-RELATED"/>
    <property type="match status" value="1"/>
</dbReference>
<evidence type="ECO:0000313" key="5">
    <source>
        <dbReference type="Proteomes" id="UP001234495"/>
    </source>
</evidence>
<protein>
    <submittedName>
        <fullName evidence="4">Lysophospholipase L1-like esterase</fullName>
    </submittedName>
</protein>
<dbReference type="Pfam" id="PF13472">
    <property type="entry name" value="Lipase_GDSL_2"/>
    <property type="match status" value="1"/>
</dbReference>
<dbReference type="CDD" id="cd01821">
    <property type="entry name" value="Rhamnogalacturan_acetylesterase_like"/>
    <property type="match status" value="1"/>
</dbReference>
<evidence type="ECO:0000259" key="3">
    <source>
        <dbReference type="Pfam" id="PF13472"/>
    </source>
</evidence>
<comment type="similarity">
    <text evidence="1">Belongs to the 'GDSL' lipolytic enzyme family.</text>
</comment>
<keyword evidence="5" id="KW-1185">Reference proteome</keyword>
<comment type="caution">
    <text evidence="4">The sequence shown here is derived from an EMBL/GenBank/DDBJ whole genome shotgun (WGS) entry which is preliminary data.</text>
</comment>
<dbReference type="Gene3D" id="3.40.50.1110">
    <property type="entry name" value="SGNH hydrolase"/>
    <property type="match status" value="1"/>
</dbReference>
<sequence>MNIFHMSETIKPISIYLAGDSTVANCPKHEAPMAGWGQVFQQFFTNELTVHNEAKGGRSSNSFIEEGRLTKILDSIQEGDYLFVQFGHNDQKSYGTEPFTTYQSCLQQYIFGAREKGATPILLTSVHRRKFDENGFVVNTLGEYPIAMKQVAKNLDVTLIDLWKKTKVLYETLGVEESKSLFTIFPPDVEENYPDGIEDNTHFCEKGAFEVAKLVIEALREQNIPLIKYIKE</sequence>
<name>A0ABT9ZJQ6_9BACI</name>
<dbReference type="Proteomes" id="UP001234495">
    <property type="component" value="Unassembled WGS sequence"/>
</dbReference>
<dbReference type="InterPro" id="IPR036514">
    <property type="entry name" value="SGNH_hydro_sf"/>
</dbReference>
<gene>
    <name evidence="4" type="ORF">J2S19_003849</name>
</gene>